<evidence type="ECO:0000313" key="2">
    <source>
        <dbReference type="Proteomes" id="UP000886998"/>
    </source>
</evidence>
<comment type="caution">
    <text evidence="1">The sequence shown here is derived from an EMBL/GenBank/DDBJ whole genome shotgun (WGS) entry which is preliminary data.</text>
</comment>
<name>A0A8X6MJK6_9ARAC</name>
<dbReference type="Proteomes" id="UP000886998">
    <property type="component" value="Unassembled WGS sequence"/>
</dbReference>
<evidence type="ECO:0000313" key="1">
    <source>
        <dbReference type="EMBL" id="GFS62047.1"/>
    </source>
</evidence>
<gene>
    <name evidence="1" type="ORF">TNIN_181111</name>
</gene>
<sequence length="89" mass="10599">MISVDITKQIHMIFKPHQIIGFIGLRNDECLYYRFILFVAIRKCRRKVSSKISKSSKNGLPSFWFWIKGSRHIPMRQSFCRLRRCLGAH</sequence>
<dbReference type="AlphaFoldDB" id="A0A8X6MJK6"/>
<keyword evidence="2" id="KW-1185">Reference proteome</keyword>
<protein>
    <submittedName>
        <fullName evidence="1">Uncharacterized protein</fullName>
    </submittedName>
</protein>
<accession>A0A8X6MJK6</accession>
<proteinExistence type="predicted"/>
<organism evidence="1 2">
    <name type="scientific">Trichonephila inaurata madagascariensis</name>
    <dbReference type="NCBI Taxonomy" id="2747483"/>
    <lineage>
        <taxon>Eukaryota</taxon>
        <taxon>Metazoa</taxon>
        <taxon>Ecdysozoa</taxon>
        <taxon>Arthropoda</taxon>
        <taxon>Chelicerata</taxon>
        <taxon>Arachnida</taxon>
        <taxon>Araneae</taxon>
        <taxon>Araneomorphae</taxon>
        <taxon>Entelegynae</taxon>
        <taxon>Araneoidea</taxon>
        <taxon>Nephilidae</taxon>
        <taxon>Trichonephila</taxon>
        <taxon>Trichonephila inaurata</taxon>
    </lineage>
</organism>
<dbReference type="EMBL" id="BMAV01027757">
    <property type="protein sequence ID" value="GFS62047.1"/>
    <property type="molecule type" value="Genomic_DNA"/>
</dbReference>
<reference evidence="1" key="1">
    <citation type="submission" date="2020-08" db="EMBL/GenBank/DDBJ databases">
        <title>Multicomponent nature underlies the extraordinary mechanical properties of spider dragline silk.</title>
        <authorList>
            <person name="Kono N."/>
            <person name="Nakamura H."/>
            <person name="Mori M."/>
            <person name="Yoshida Y."/>
            <person name="Ohtoshi R."/>
            <person name="Malay A.D."/>
            <person name="Moran D.A.P."/>
            <person name="Tomita M."/>
            <person name="Numata K."/>
            <person name="Arakawa K."/>
        </authorList>
    </citation>
    <scope>NUCLEOTIDE SEQUENCE</scope>
</reference>